<dbReference type="eggNOG" id="ENOG502SZAA">
    <property type="taxonomic scope" value="Eukaryota"/>
</dbReference>
<reference evidence="2" key="2">
    <citation type="submission" date="2013-04" db="EMBL/GenBank/DDBJ databases">
        <title>Genomic mechanisms accounting for the adaptation to parasitism in nematode-trapping fungi.</title>
        <authorList>
            <person name="Ahren D.G."/>
        </authorList>
    </citation>
    <scope>NUCLEOTIDE SEQUENCE [LARGE SCALE GENOMIC DNA]</scope>
    <source>
        <strain evidence="2">CBS 200.50</strain>
    </source>
</reference>
<evidence type="ECO:0000313" key="1">
    <source>
        <dbReference type="EMBL" id="EPS38022.1"/>
    </source>
</evidence>
<evidence type="ECO:0008006" key="3">
    <source>
        <dbReference type="Google" id="ProtNLM"/>
    </source>
</evidence>
<keyword evidence="2" id="KW-1185">Reference proteome</keyword>
<proteinExistence type="predicted"/>
<dbReference type="EMBL" id="AQGS01000592">
    <property type="protein sequence ID" value="EPS38022.1"/>
    <property type="molecule type" value="Genomic_DNA"/>
</dbReference>
<dbReference type="STRING" id="1284197.S8BS25"/>
<reference evidence="1 2" key="1">
    <citation type="journal article" date="2013" name="PLoS Genet.">
        <title>Genomic mechanisms accounting for the adaptation to parasitism in nematode-trapping fungi.</title>
        <authorList>
            <person name="Meerupati T."/>
            <person name="Andersson K.M."/>
            <person name="Friman E."/>
            <person name="Kumar D."/>
            <person name="Tunlid A."/>
            <person name="Ahren D."/>
        </authorList>
    </citation>
    <scope>NUCLEOTIDE SEQUENCE [LARGE SCALE GENOMIC DNA]</scope>
    <source>
        <strain evidence="1 2">CBS 200.50</strain>
    </source>
</reference>
<dbReference type="Gene3D" id="3.40.630.30">
    <property type="match status" value="1"/>
</dbReference>
<name>S8BS25_DACHA</name>
<dbReference type="OrthoDB" id="61113at2759"/>
<dbReference type="HOGENOM" id="CLU_1408709_0_0_1"/>
<sequence length="193" mass="21030">MSDKQRQEQQRIAGTNGLPFAIPGSLSPFFDIIPSSPQDAVAFAKVWLDSFATDSRNTFWWSTDHNIMVGWIGRRMIRKMRDSEVRHFKVIEITTGGVVAFARWTLPKDGHEVYGEWIAPHEPGDELAEDPGAGASGIASTVEIAAGPLVCPTGADSTACRIFFDALGRASNKWVTPTTLGGCSNINPKSLPR</sequence>
<accession>S8BS25</accession>
<evidence type="ECO:0000313" key="2">
    <source>
        <dbReference type="Proteomes" id="UP000015100"/>
    </source>
</evidence>
<organism evidence="1 2">
    <name type="scientific">Dactylellina haptotyla (strain CBS 200.50)</name>
    <name type="common">Nematode-trapping fungus</name>
    <name type="synonym">Monacrosporium haptotylum</name>
    <dbReference type="NCBI Taxonomy" id="1284197"/>
    <lineage>
        <taxon>Eukaryota</taxon>
        <taxon>Fungi</taxon>
        <taxon>Dikarya</taxon>
        <taxon>Ascomycota</taxon>
        <taxon>Pezizomycotina</taxon>
        <taxon>Orbiliomycetes</taxon>
        <taxon>Orbiliales</taxon>
        <taxon>Orbiliaceae</taxon>
        <taxon>Dactylellina</taxon>
    </lineage>
</organism>
<dbReference type="AlphaFoldDB" id="S8BS25"/>
<gene>
    <name evidence="1" type="ORF">H072_8249</name>
</gene>
<comment type="caution">
    <text evidence="1">The sequence shown here is derived from an EMBL/GenBank/DDBJ whole genome shotgun (WGS) entry which is preliminary data.</text>
</comment>
<protein>
    <recommendedName>
        <fullName evidence="3">N-acetyltransferase domain-containing protein</fullName>
    </recommendedName>
</protein>
<dbReference type="Proteomes" id="UP000015100">
    <property type="component" value="Unassembled WGS sequence"/>
</dbReference>